<dbReference type="PROSITE" id="PS51352">
    <property type="entry name" value="THIOREDOXIN_2"/>
    <property type="match status" value="1"/>
</dbReference>
<evidence type="ECO:0000259" key="2">
    <source>
        <dbReference type="PROSITE" id="PS51352"/>
    </source>
</evidence>
<evidence type="ECO:0000313" key="3">
    <source>
        <dbReference type="EMBL" id="APF19627.1"/>
    </source>
</evidence>
<protein>
    <submittedName>
        <fullName evidence="4">Alkyl hydroperoxide reductase/ Thiol specific antioxidant/ Mal allergen</fullName>
    </submittedName>
    <submittedName>
        <fullName evidence="3">Thiol-disulfide isomerase or thioredoxin</fullName>
    </submittedName>
</protein>
<dbReference type="SUPFAM" id="SSF49464">
    <property type="entry name" value="Carboxypeptidase regulatory domain-like"/>
    <property type="match status" value="1"/>
</dbReference>
<dbReference type="STRING" id="880073.Cabys_2879"/>
<dbReference type="InterPro" id="IPR012336">
    <property type="entry name" value="Thioredoxin-like_fold"/>
</dbReference>
<feature type="signal peptide" evidence="1">
    <location>
        <begin position="1"/>
        <end position="24"/>
    </location>
</feature>
<evidence type="ECO:0000313" key="4">
    <source>
        <dbReference type="EMBL" id="EHO39748.1"/>
    </source>
</evidence>
<dbReference type="RefSeq" id="WP_006926620.1">
    <property type="nucleotide sequence ID" value="NZ_CM001402.1"/>
</dbReference>
<accession>H1XXS5</accession>
<dbReference type="Proteomes" id="UP000183868">
    <property type="component" value="Chromosome"/>
</dbReference>
<dbReference type="KEGG" id="caby:Cabys_2879"/>
<gene>
    <name evidence="3" type="ORF">Cabys_2879</name>
    <name evidence="4" type="ORF">Calab_0094</name>
</gene>
<dbReference type="SUPFAM" id="SSF52833">
    <property type="entry name" value="Thioredoxin-like"/>
    <property type="match status" value="1"/>
</dbReference>
<feature type="domain" description="Thioredoxin" evidence="2">
    <location>
        <begin position="409"/>
        <end position="551"/>
    </location>
</feature>
<dbReference type="InterPro" id="IPR008969">
    <property type="entry name" value="CarboxyPept-like_regulatory"/>
</dbReference>
<dbReference type="Pfam" id="PF13905">
    <property type="entry name" value="Thioredoxin_8"/>
    <property type="match status" value="1"/>
</dbReference>
<dbReference type="PaxDb" id="880073-Calab_0094"/>
<sequence precursor="true">MFKFFNYLLVVMMLAVLWNCSGNSGGKLSGKIIGANGEPLAIAHIHVAEAGGNVFKPLKSVQTNEDGTFTIDLPRAQYLSILVTAPYHEPLELPLARSNDHQSLEIDFQLQGHQYLPEFNRVKITGDWIDFSFAEAPLMNKNEDGTFSLQVPVHADTLAYQLIGLIPNEQSINGTQQDYMVYDGQGDYKSVIKTTDSTVTVTFDPQKLPRFYNRALPTALVKKGNAITQQILDAALMIHRTMMAWNEQRQRYAQLTGTDRGFRFNFSELDSVLNALEKTASSDKVKKYITFQRVLLTQYGMASPDTLLQYLGNNLTMTDPLWSFNPQIMPFVYERTMGVEKALAALEEALPQIESKNTRAFVLIHLGMRAKYMRNNEKVTWVYNQLKEGYEDIPIVKYYIAQFNPEMGISVGKQIPDFKVKNLDTGEEITKESLKGKFVLLDFWATWCAPCISEMPAMHQAYERFKDKNFVILSLSFDRKIEDLYKFRKGQWKMPWLHAYLDNSIRDQIAQKFEVSGIPKPILVSPEGVIVAMEADLRGQNLEKTLSKFIQ</sequence>
<dbReference type="InterPro" id="IPR013766">
    <property type="entry name" value="Thioredoxin_domain"/>
</dbReference>
<dbReference type="Gene3D" id="2.60.40.1120">
    <property type="entry name" value="Carboxypeptidase-like, regulatory domain"/>
    <property type="match status" value="1"/>
</dbReference>
<dbReference type="PANTHER" id="PTHR42852">
    <property type="entry name" value="THIOL:DISULFIDE INTERCHANGE PROTEIN DSBE"/>
    <property type="match status" value="1"/>
</dbReference>
<dbReference type="CDD" id="cd02966">
    <property type="entry name" value="TlpA_like_family"/>
    <property type="match status" value="1"/>
</dbReference>
<keyword evidence="3" id="KW-0413">Isomerase</keyword>
<evidence type="ECO:0000313" key="5">
    <source>
        <dbReference type="Proteomes" id="UP000004671"/>
    </source>
</evidence>
<dbReference type="Gene3D" id="3.40.30.10">
    <property type="entry name" value="Glutaredoxin"/>
    <property type="match status" value="1"/>
</dbReference>
<dbReference type="InParanoid" id="H1XXS5"/>
<feature type="chain" id="PRO_5009695453" evidence="1">
    <location>
        <begin position="25"/>
        <end position="551"/>
    </location>
</feature>
<dbReference type="PANTHER" id="PTHR42852:SF13">
    <property type="entry name" value="PROTEIN DIPZ"/>
    <property type="match status" value="1"/>
</dbReference>
<dbReference type="EMBL" id="CM001402">
    <property type="protein sequence ID" value="EHO39748.1"/>
    <property type="molecule type" value="Genomic_DNA"/>
</dbReference>
<dbReference type="eggNOG" id="COG0526">
    <property type="taxonomic scope" value="Bacteria"/>
</dbReference>
<dbReference type="Proteomes" id="UP000004671">
    <property type="component" value="Chromosome"/>
</dbReference>
<dbReference type="InterPro" id="IPR050553">
    <property type="entry name" value="Thioredoxin_ResA/DsbE_sf"/>
</dbReference>
<dbReference type="EMBL" id="CP018099">
    <property type="protein sequence ID" value="APF19627.1"/>
    <property type="molecule type" value="Genomic_DNA"/>
</dbReference>
<reference evidence="3 6" key="2">
    <citation type="submission" date="2016-11" db="EMBL/GenBank/DDBJ databases">
        <title>Genomic analysis of Caldithrix abyssi and proposal of a novel bacterial phylum Caldithrichaeota.</title>
        <authorList>
            <person name="Kublanov I."/>
            <person name="Sigalova O."/>
            <person name="Gavrilov S."/>
            <person name="Lebedinsky A."/>
            <person name="Ivanova N."/>
            <person name="Daum C."/>
            <person name="Reddy T."/>
            <person name="Klenk H.P."/>
            <person name="Goker M."/>
            <person name="Reva O."/>
            <person name="Miroshnichenko M."/>
            <person name="Kyprides N."/>
            <person name="Woyke T."/>
            <person name="Gelfand M."/>
        </authorList>
    </citation>
    <scope>NUCLEOTIDE SEQUENCE [LARGE SCALE GENOMIC DNA]</scope>
    <source>
        <strain evidence="3 6">LF13</strain>
    </source>
</reference>
<reference evidence="4 5" key="1">
    <citation type="submission" date="2011-09" db="EMBL/GenBank/DDBJ databases">
        <title>The permanent draft genome of Caldithrix abyssi DSM 13497.</title>
        <authorList>
            <consortium name="US DOE Joint Genome Institute (JGI-PGF)"/>
            <person name="Lucas S."/>
            <person name="Han J."/>
            <person name="Lapidus A."/>
            <person name="Bruce D."/>
            <person name="Goodwin L."/>
            <person name="Pitluck S."/>
            <person name="Peters L."/>
            <person name="Kyrpides N."/>
            <person name="Mavromatis K."/>
            <person name="Ivanova N."/>
            <person name="Mikhailova N."/>
            <person name="Chertkov O."/>
            <person name="Detter J.C."/>
            <person name="Tapia R."/>
            <person name="Han C."/>
            <person name="Land M."/>
            <person name="Hauser L."/>
            <person name="Markowitz V."/>
            <person name="Cheng J.-F."/>
            <person name="Hugenholtz P."/>
            <person name="Woyke T."/>
            <person name="Wu D."/>
            <person name="Spring S."/>
            <person name="Brambilla E."/>
            <person name="Klenk H.-P."/>
            <person name="Eisen J.A."/>
        </authorList>
    </citation>
    <scope>NUCLEOTIDE SEQUENCE [LARGE SCALE GENOMIC DNA]</scope>
    <source>
        <strain evidence="4 5">DSM 13497</strain>
    </source>
</reference>
<proteinExistence type="predicted"/>
<dbReference type="InterPro" id="IPR036249">
    <property type="entry name" value="Thioredoxin-like_sf"/>
</dbReference>
<keyword evidence="1" id="KW-0732">Signal</keyword>
<keyword evidence="5" id="KW-1185">Reference proteome</keyword>
<evidence type="ECO:0000256" key="1">
    <source>
        <dbReference type="SAM" id="SignalP"/>
    </source>
</evidence>
<dbReference type="GO" id="GO:0016853">
    <property type="term" value="F:isomerase activity"/>
    <property type="evidence" value="ECO:0007669"/>
    <property type="project" value="UniProtKB-KW"/>
</dbReference>
<dbReference type="HOGENOM" id="CLU_494081_0_0_0"/>
<evidence type="ECO:0000313" key="6">
    <source>
        <dbReference type="Proteomes" id="UP000183868"/>
    </source>
</evidence>
<dbReference type="OrthoDB" id="6399635at2"/>
<organism evidence="4 5">
    <name type="scientific">Caldithrix abyssi DSM 13497</name>
    <dbReference type="NCBI Taxonomy" id="880073"/>
    <lineage>
        <taxon>Bacteria</taxon>
        <taxon>Pseudomonadati</taxon>
        <taxon>Calditrichota</taxon>
        <taxon>Calditrichia</taxon>
        <taxon>Calditrichales</taxon>
        <taxon>Calditrichaceae</taxon>
        <taxon>Caldithrix</taxon>
    </lineage>
</organism>
<name>H1XXS5_CALAY</name>
<dbReference type="AlphaFoldDB" id="H1XXS5"/>